<dbReference type="AlphaFoldDB" id="A0A7J6WL19"/>
<evidence type="ECO:0008006" key="3">
    <source>
        <dbReference type="Google" id="ProtNLM"/>
    </source>
</evidence>
<dbReference type="Proteomes" id="UP000554482">
    <property type="component" value="Unassembled WGS sequence"/>
</dbReference>
<dbReference type="InterPro" id="IPR036691">
    <property type="entry name" value="Endo/exonu/phosph_ase_sf"/>
</dbReference>
<evidence type="ECO:0000313" key="2">
    <source>
        <dbReference type="Proteomes" id="UP000554482"/>
    </source>
</evidence>
<comment type="caution">
    <text evidence="1">The sequence shown here is derived from an EMBL/GenBank/DDBJ whole genome shotgun (WGS) entry which is preliminary data.</text>
</comment>
<evidence type="ECO:0000313" key="1">
    <source>
        <dbReference type="EMBL" id="KAF5198056.1"/>
    </source>
</evidence>
<dbReference type="Gene3D" id="3.60.10.10">
    <property type="entry name" value="Endonuclease/exonuclease/phosphatase"/>
    <property type="match status" value="1"/>
</dbReference>
<proteinExistence type="predicted"/>
<dbReference type="EMBL" id="JABWDY010013798">
    <property type="protein sequence ID" value="KAF5198056.1"/>
    <property type="molecule type" value="Genomic_DNA"/>
</dbReference>
<keyword evidence="2" id="KW-1185">Reference proteome</keyword>
<dbReference type="SUPFAM" id="SSF56219">
    <property type="entry name" value="DNase I-like"/>
    <property type="match status" value="1"/>
</dbReference>
<accession>A0A7J6WL19</accession>
<organism evidence="1 2">
    <name type="scientific">Thalictrum thalictroides</name>
    <name type="common">Rue-anemone</name>
    <name type="synonym">Anemone thalictroides</name>
    <dbReference type="NCBI Taxonomy" id="46969"/>
    <lineage>
        <taxon>Eukaryota</taxon>
        <taxon>Viridiplantae</taxon>
        <taxon>Streptophyta</taxon>
        <taxon>Embryophyta</taxon>
        <taxon>Tracheophyta</taxon>
        <taxon>Spermatophyta</taxon>
        <taxon>Magnoliopsida</taxon>
        <taxon>Ranunculales</taxon>
        <taxon>Ranunculaceae</taxon>
        <taxon>Thalictroideae</taxon>
        <taxon>Thalictrum</taxon>
    </lineage>
</organism>
<protein>
    <recommendedName>
        <fullName evidence="3">Endonuclease/exonuclease/phosphatase domain-containing protein</fullName>
    </recommendedName>
</protein>
<sequence length="366" mass="41197">MVSDKKYFEVVRYGFHSNFGVLAVQETGLFDSRALQRLELLGRPFLLSQFCGLIFYSPHVSVISSSTLLGGRVILAHIQFKEDPPFHIASVYAPANQTQATAFYKEMAEVEWPTSLVMMGDFNSWINPATDRFPPNQCRPPGSATAFRDFQLFSNLQDIIPPRMGGLKHMTWFTTSNGVFKSATCIDAILATPDLISLLTPPRAEINCISDHRTVITSLSFSPPVARVWVWISPFITSDWIFHQESTKIIYQHTALPAPWDRPEPVDNWPVIKTSLQKLAATRAKAIVAKRSSNLRAATNEVHHLEDQVSETKPPSEGWKRAYKKAKDFLDQLLCTEDKVAALRAGTRHLLEGESNSPYFLNKFKA</sequence>
<name>A0A7J6WL19_THATH</name>
<gene>
    <name evidence="1" type="ORF">FRX31_012356</name>
</gene>
<reference evidence="1 2" key="1">
    <citation type="submission" date="2020-06" db="EMBL/GenBank/DDBJ databases">
        <title>Transcriptomic and genomic resources for Thalictrum thalictroides and T. hernandezii: Facilitating candidate gene discovery in an emerging model plant lineage.</title>
        <authorList>
            <person name="Arias T."/>
            <person name="Riano-Pachon D.M."/>
            <person name="Di Stilio V.S."/>
        </authorList>
    </citation>
    <scope>NUCLEOTIDE SEQUENCE [LARGE SCALE GENOMIC DNA]</scope>
    <source>
        <strain evidence="2">cv. WT478/WT964</strain>
        <tissue evidence="1">Leaves</tissue>
    </source>
</reference>